<feature type="transmembrane region" description="Helical" evidence="2">
    <location>
        <begin position="112"/>
        <end position="134"/>
    </location>
</feature>
<evidence type="ECO:0000313" key="4">
    <source>
        <dbReference type="Proteomes" id="UP000613740"/>
    </source>
</evidence>
<feature type="compositionally biased region" description="Low complexity" evidence="1">
    <location>
        <begin position="41"/>
        <end position="72"/>
    </location>
</feature>
<keyword evidence="2" id="KW-0812">Transmembrane</keyword>
<dbReference type="EMBL" id="JAEHOD010000112">
    <property type="protein sequence ID" value="KAG2425868.1"/>
    <property type="molecule type" value="Genomic_DNA"/>
</dbReference>
<protein>
    <recommendedName>
        <fullName evidence="5">60S ribosomal protein L18a-like protein</fullName>
    </recommendedName>
</protein>
<evidence type="ECO:0000256" key="2">
    <source>
        <dbReference type="SAM" id="Phobius"/>
    </source>
</evidence>
<comment type="caution">
    <text evidence="3">The sequence shown here is derived from an EMBL/GenBank/DDBJ whole genome shotgun (WGS) entry which is preliminary data.</text>
</comment>
<feature type="transmembrane region" description="Helical" evidence="2">
    <location>
        <begin position="146"/>
        <end position="165"/>
    </location>
</feature>
<keyword evidence="2" id="KW-1133">Transmembrane helix</keyword>
<organism evidence="3 4">
    <name type="scientific">Chlamydomonas schloesseri</name>
    <dbReference type="NCBI Taxonomy" id="2026947"/>
    <lineage>
        <taxon>Eukaryota</taxon>
        <taxon>Viridiplantae</taxon>
        <taxon>Chlorophyta</taxon>
        <taxon>core chlorophytes</taxon>
        <taxon>Chlorophyceae</taxon>
        <taxon>CS clade</taxon>
        <taxon>Chlamydomonadales</taxon>
        <taxon>Chlamydomonadaceae</taxon>
        <taxon>Chlamydomonas</taxon>
    </lineage>
</organism>
<dbReference type="Proteomes" id="UP000613740">
    <property type="component" value="Unassembled WGS sequence"/>
</dbReference>
<keyword evidence="4" id="KW-1185">Reference proteome</keyword>
<gene>
    <name evidence="3" type="ORF">HYH02_014932</name>
</gene>
<feature type="compositionally biased region" description="Pro residues" evidence="1">
    <location>
        <begin position="1"/>
        <end position="13"/>
    </location>
</feature>
<feature type="region of interest" description="Disordered" evidence="1">
    <location>
        <begin position="1"/>
        <end position="80"/>
    </location>
</feature>
<accession>A0A835SLV6</accession>
<proteinExistence type="predicted"/>
<sequence length="173" mass="18583">MTDSNKPPPPPGYPKASSEDTGPGSYPQVPAAGATPGGDGASPYQQQPYPGQHQQQPLYPGQPHQQQQQQQPGPHPVWGVPATPVLGDRVSFIHGHPVWGPDDDTRDSRFMCCAWVCFLLGFFFPVFWLISVLLPCCLPGRTVRQAALASCIASIVYAILAIVLGPTMSARNP</sequence>
<dbReference type="AlphaFoldDB" id="A0A835SLV6"/>
<keyword evidence="2" id="KW-0472">Membrane</keyword>
<dbReference type="OrthoDB" id="540530at2759"/>
<evidence type="ECO:0000313" key="3">
    <source>
        <dbReference type="EMBL" id="KAG2425868.1"/>
    </source>
</evidence>
<name>A0A835SLV6_9CHLO</name>
<reference evidence="3" key="1">
    <citation type="journal article" date="2020" name="bioRxiv">
        <title>Comparative genomics of Chlamydomonas.</title>
        <authorList>
            <person name="Craig R.J."/>
            <person name="Hasan A.R."/>
            <person name="Ness R.W."/>
            <person name="Keightley P.D."/>
        </authorList>
    </citation>
    <scope>NUCLEOTIDE SEQUENCE</scope>
    <source>
        <strain evidence="3">CCAP 11/173</strain>
    </source>
</reference>
<evidence type="ECO:0008006" key="5">
    <source>
        <dbReference type="Google" id="ProtNLM"/>
    </source>
</evidence>
<evidence type="ECO:0000256" key="1">
    <source>
        <dbReference type="SAM" id="MobiDB-lite"/>
    </source>
</evidence>